<dbReference type="AlphaFoldDB" id="A0A7R9D063"/>
<name>A0A7R9D063_TIMPO</name>
<sequence>MELHKCFCLFTQKMVIQQLKEDKIHITDRSTMLQRPLKAALHRGNSATCYLATKVAYCHVLIPSRWQWVQRQQNRTT</sequence>
<reference evidence="1" key="1">
    <citation type="submission" date="2020-11" db="EMBL/GenBank/DDBJ databases">
        <authorList>
            <person name="Tran Van P."/>
        </authorList>
    </citation>
    <scope>NUCLEOTIDE SEQUENCE</scope>
</reference>
<dbReference type="EMBL" id="OD002623">
    <property type="protein sequence ID" value="CAD7405663.1"/>
    <property type="molecule type" value="Genomic_DNA"/>
</dbReference>
<accession>A0A7R9D063</accession>
<proteinExistence type="predicted"/>
<organism evidence="1">
    <name type="scientific">Timema poppense</name>
    <name type="common">Walking stick</name>
    <dbReference type="NCBI Taxonomy" id="170557"/>
    <lineage>
        <taxon>Eukaryota</taxon>
        <taxon>Metazoa</taxon>
        <taxon>Ecdysozoa</taxon>
        <taxon>Arthropoda</taxon>
        <taxon>Hexapoda</taxon>
        <taxon>Insecta</taxon>
        <taxon>Pterygota</taxon>
        <taxon>Neoptera</taxon>
        <taxon>Polyneoptera</taxon>
        <taxon>Phasmatodea</taxon>
        <taxon>Timematodea</taxon>
        <taxon>Timematoidea</taxon>
        <taxon>Timematidae</taxon>
        <taxon>Timema</taxon>
    </lineage>
</organism>
<gene>
    <name evidence="1" type="ORF">TPSB3V08_LOCUS5101</name>
</gene>
<protein>
    <submittedName>
        <fullName evidence="1">Uncharacterized protein</fullName>
    </submittedName>
</protein>
<evidence type="ECO:0000313" key="1">
    <source>
        <dbReference type="EMBL" id="CAD7405663.1"/>
    </source>
</evidence>